<comment type="caution">
    <text evidence="3">The sequence shown here is derived from an EMBL/GenBank/DDBJ whole genome shotgun (WGS) entry which is preliminary data.</text>
</comment>
<dbReference type="PATRIC" id="fig|121290.4.peg.2615"/>
<keyword evidence="2" id="KW-0732">Signal</keyword>
<organism evidence="3 4">
    <name type="scientific">Hyphomicrobium sulfonivorans</name>
    <dbReference type="NCBI Taxonomy" id="121290"/>
    <lineage>
        <taxon>Bacteria</taxon>
        <taxon>Pseudomonadati</taxon>
        <taxon>Pseudomonadota</taxon>
        <taxon>Alphaproteobacteria</taxon>
        <taxon>Hyphomicrobiales</taxon>
        <taxon>Hyphomicrobiaceae</taxon>
        <taxon>Hyphomicrobium</taxon>
    </lineage>
</organism>
<name>A0A120CWF6_HYPSL</name>
<reference evidence="3 4" key="1">
    <citation type="submission" date="2015-10" db="EMBL/GenBank/DDBJ databases">
        <title>Transcriptomic analysis of a linuron degrading triple-species bacterial consortium.</title>
        <authorList>
            <person name="Albers P."/>
        </authorList>
    </citation>
    <scope>NUCLEOTIDE SEQUENCE [LARGE SCALE GENOMIC DNA]</scope>
    <source>
        <strain evidence="3 4">WDL6</strain>
    </source>
</reference>
<keyword evidence="4" id="KW-1185">Reference proteome</keyword>
<accession>A0A120CWF6</accession>
<sequence>MSTSKMIAVLAASALVGLFSASAQAESIPQMEADQFSGSSNPDVDAGASRGADRSIVEQEQNQFGNDPAPDLGPERQVDGGDDLPEMEQQGIPGGDR</sequence>
<evidence type="ECO:0000256" key="2">
    <source>
        <dbReference type="SAM" id="SignalP"/>
    </source>
</evidence>
<dbReference type="AlphaFoldDB" id="A0A120CWF6"/>
<feature type="chain" id="PRO_5007163980" evidence="2">
    <location>
        <begin position="26"/>
        <end position="97"/>
    </location>
</feature>
<gene>
    <name evidence="3" type="ORF">APY04_1380</name>
</gene>
<proteinExistence type="predicted"/>
<evidence type="ECO:0000256" key="1">
    <source>
        <dbReference type="SAM" id="MobiDB-lite"/>
    </source>
</evidence>
<feature type="signal peptide" evidence="2">
    <location>
        <begin position="1"/>
        <end position="25"/>
    </location>
</feature>
<feature type="region of interest" description="Disordered" evidence="1">
    <location>
        <begin position="25"/>
        <end position="97"/>
    </location>
</feature>
<dbReference type="OrthoDB" id="9877022at2"/>
<dbReference type="RefSeq" id="WP_157066656.1">
    <property type="nucleotide sequence ID" value="NZ_LMTR01000045.1"/>
</dbReference>
<evidence type="ECO:0000313" key="3">
    <source>
        <dbReference type="EMBL" id="KWT69297.1"/>
    </source>
</evidence>
<evidence type="ECO:0000313" key="4">
    <source>
        <dbReference type="Proteomes" id="UP000059074"/>
    </source>
</evidence>
<dbReference type="Proteomes" id="UP000059074">
    <property type="component" value="Unassembled WGS sequence"/>
</dbReference>
<protein>
    <submittedName>
        <fullName evidence="3">Uncharacterized protein</fullName>
    </submittedName>
</protein>
<dbReference type="EMBL" id="LMTR01000045">
    <property type="protein sequence ID" value="KWT69297.1"/>
    <property type="molecule type" value="Genomic_DNA"/>
</dbReference>